<organism evidence="2">
    <name type="scientific">Amphimedon queenslandica</name>
    <name type="common">Sponge</name>
    <dbReference type="NCBI Taxonomy" id="400682"/>
    <lineage>
        <taxon>Eukaryota</taxon>
        <taxon>Metazoa</taxon>
        <taxon>Porifera</taxon>
        <taxon>Demospongiae</taxon>
        <taxon>Heteroscleromorpha</taxon>
        <taxon>Haplosclerida</taxon>
        <taxon>Niphatidae</taxon>
        <taxon>Amphimedon</taxon>
    </lineage>
</organism>
<dbReference type="InParanoid" id="A0A1X7UZN3"/>
<dbReference type="InterPro" id="IPR012337">
    <property type="entry name" value="RNaseH-like_sf"/>
</dbReference>
<reference evidence="2" key="1">
    <citation type="submission" date="2017-05" db="UniProtKB">
        <authorList>
            <consortium name="EnsemblMetazoa"/>
        </authorList>
    </citation>
    <scope>IDENTIFICATION</scope>
</reference>
<evidence type="ECO:0000313" key="2">
    <source>
        <dbReference type="EnsemblMetazoa" id="Aqu2.1.32807_001"/>
    </source>
</evidence>
<dbReference type="OrthoDB" id="10059613at2759"/>
<dbReference type="EnsemblMetazoa" id="Aqu2.1.32807_001">
    <property type="protein sequence ID" value="Aqu2.1.32807_001"/>
    <property type="gene ID" value="Aqu2.1.32807"/>
</dbReference>
<sequence length="120" mass="13088">MIDETTDISNKEQVVVVMRWASGSLDVHENFIGLCTVDDIKALTLLDVVKDTLVRCNISLAKLWGQCYDGASAMSGCKNGLAKLIMDEEPRAIYTHCYGHTLNLGVGDSVKDSPLMKNAP</sequence>
<dbReference type="PANTHER" id="PTHR45749:SF21">
    <property type="entry name" value="DUF4371 DOMAIN-CONTAINING PROTEIN"/>
    <property type="match status" value="1"/>
</dbReference>
<feature type="domain" description="DUF4371" evidence="1">
    <location>
        <begin position="1"/>
        <end position="80"/>
    </location>
</feature>
<dbReference type="Pfam" id="PF14291">
    <property type="entry name" value="DUF4371"/>
    <property type="match status" value="1"/>
</dbReference>
<protein>
    <recommendedName>
        <fullName evidence="1">DUF4371 domain-containing protein</fullName>
    </recommendedName>
</protein>
<dbReference type="AlphaFoldDB" id="A0A1X7UZN3"/>
<dbReference type="PANTHER" id="PTHR45749">
    <property type="match status" value="1"/>
</dbReference>
<proteinExistence type="predicted"/>
<dbReference type="eggNOG" id="ENOG502SHJZ">
    <property type="taxonomic scope" value="Eukaryota"/>
</dbReference>
<dbReference type="SUPFAM" id="SSF53098">
    <property type="entry name" value="Ribonuclease H-like"/>
    <property type="match status" value="1"/>
</dbReference>
<name>A0A1X7UZN3_AMPQE</name>
<evidence type="ECO:0000259" key="1">
    <source>
        <dbReference type="Pfam" id="PF14291"/>
    </source>
</evidence>
<dbReference type="STRING" id="400682.A0A1X7UZN3"/>
<accession>A0A1X7UZN3</accession>
<dbReference type="InterPro" id="IPR025398">
    <property type="entry name" value="DUF4371"/>
</dbReference>